<organism evidence="2 3">
    <name type="scientific">Oryza meyeriana var. granulata</name>
    <dbReference type="NCBI Taxonomy" id="110450"/>
    <lineage>
        <taxon>Eukaryota</taxon>
        <taxon>Viridiplantae</taxon>
        <taxon>Streptophyta</taxon>
        <taxon>Embryophyta</taxon>
        <taxon>Tracheophyta</taxon>
        <taxon>Spermatophyta</taxon>
        <taxon>Magnoliopsida</taxon>
        <taxon>Liliopsida</taxon>
        <taxon>Poales</taxon>
        <taxon>Poaceae</taxon>
        <taxon>BOP clade</taxon>
        <taxon>Oryzoideae</taxon>
        <taxon>Oryzeae</taxon>
        <taxon>Oryzinae</taxon>
        <taxon>Oryza</taxon>
        <taxon>Oryza meyeriana</taxon>
    </lineage>
</organism>
<proteinExistence type="predicted"/>
<dbReference type="Proteomes" id="UP000479710">
    <property type="component" value="Unassembled WGS sequence"/>
</dbReference>
<gene>
    <name evidence="2" type="ORF">E2562_031364</name>
</gene>
<feature type="region of interest" description="Disordered" evidence="1">
    <location>
        <begin position="1"/>
        <end position="22"/>
    </location>
</feature>
<name>A0A6G1DPJ7_9ORYZ</name>
<accession>A0A6G1DPJ7</accession>
<dbReference type="AlphaFoldDB" id="A0A6G1DPJ7"/>
<reference evidence="2 3" key="1">
    <citation type="submission" date="2019-11" db="EMBL/GenBank/DDBJ databases">
        <title>Whole genome sequence of Oryza granulata.</title>
        <authorList>
            <person name="Li W."/>
        </authorList>
    </citation>
    <scope>NUCLEOTIDE SEQUENCE [LARGE SCALE GENOMIC DNA]</scope>
    <source>
        <strain evidence="3">cv. Menghai</strain>
        <tissue evidence="2">Leaf</tissue>
    </source>
</reference>
<dbReference type="EMBL" id="SPHZ02000006">
    <property type="protein sequence ID" value="KAF0914755.1"/>
    <property type="molecule type" value="Genomic_DNA"/>
</dbReference>
<keyword evidence="3" id="KW-1185">Reference proteome</keyword>
<sequence length="71" mass="7558">MASTLSSLAHTPPSSSASTCSALPISSVCRPAEKEWAVRGLGGEKRCASQGRRSKRDVSFKWLQVVPLIEG</sequence>
<evidence type="ECO:0000313" key="2">
    <source>
        <dbReference type="EMBL" id="KAF0914755.1"/>
    </source>
</evidence>
<comment type="caution">
    <text evidence="2">The sequence shown here is derived from an EMBL/GenBank/DDBJ whole genome shotgun (WGS) entry which is preliminary data.</text>
</comment>
<protein>
    <submittedName>
        <fullName evidence="2">Uncharacterized protein</fullName>
    </submittedName>
</protein>
<evidence type="ECO:0000313" key="3">
    <source>
        <dbReference type="Proteomes" id="UP000479710"/>
    </source>
</evidence>
<evidence type="ECO:0000256" key="1">
    <source>
        <dbReference type="SAM" id="MobiDB-lite"/>
    </source>
</evidence>